<dbReference type="EMBL" id="JBFARM010000008">
    <property type="protein sequence ID" value="MEV4289293.1"/>
    <property type="molecule type" value="Genomic_DNA"/>
</dbReference>
<dbReference type="PRINTS" id="PR00455">
    <property type="entry name" value="HTHTETR"/>
</dbReference>
<feature type="DNA-binding region" description="H-T-H motif" evidence="4">
    <location>
        <begin position="33"/>
        <end position="52"/>
    </location>
</feature>
<name>A0ABV3H9U2_9ACTN</name>
<evidence type="ECO:0000313" key="6">
    <source>
        <dbReference type="EMBL" id="MEV4289293.1"/>
    </source>
</evidence>
<evidence type="ECO:0000313" key="7">
    <source>
        <dbReference type="Proteomes" id="UP001552427"/>
    </source>
</evidence>
<accession>A0ABV3H9U2</accession>
<evidence type="ECO:0000256" key="4">
    <source>
        <dbReference type="PROSITE-ProRule" id="PRU00335"/>
    </source>
</evidence>
<evidence type="ECO:0000256" key="1">
    <source>
        <dbReference type="ARBA" id="ARBA00023015"/>
    </source>
</evidence>
<dbReference type="PROSITE" id="PS50977">
    <property type="entry name" value="HTH_TETR_2"/>
    <property type="match status" value="1"/>
</dbReference>
<keyword evidence="3" id="KW-0804">Transcription</keyword>
<comment type="caution">
    <text evidence="6">The sequence shown here is derived from an EMBL/GenBank/DDBJ whole genome shotgun (WGS) entry which is preliminary data.</text>
</comment>
<reference evidence="6 7" key="1">
    <citation type="submission" date="2024-06" db="EMBL/GenBank/DDBJ databases">
        <title>The Natural Products Discovery Center: Release of the First 8490 Sequenced Strains for Exploring Actinobacteria Biosynthetic Diversity.</title>
        <authorList>
            <person name="Kalkreuter E."/>
            <person name="Kautsar S.A."/>
            <person name="Yang D."/>
            <person name="Bader C.D."/>
            <person name="Teijaro C.N."/>
            <person name="Fluegel L."/>
            <person name="Davis C.M."/>
            <person name="Simpson J.R."/>
            <person name="Lauterbach L."/>
            <person name="Steele A.D."/>
            <person name="Gui C."/>
            <person name="Meng S."/>
            <person name="Li G."/>
            <person name="Viehrig K."/>
            <person name="Ye F."/>
            <person name="Su P."/>
            <person name="Kiefer A.F."/>
            <person name="Nichols A."/>
            <person name="Cepeda A.J."/>
            <person name="Yan W."/>
            <person name="Fan B."/>
            <person name="Jiang Y."/>
            <person name="Adhikari A."/>
            <person name="Zheng C.-J."/>
            <person name="Schuster L."/>
            <person name="Cowan T.M."/>
            <person name="Smanski M.J."/>
            <person name="Chevrette M.G."/>
            <person name="De Carvalho L.P.S."/>
            <person name="Shen B."/>
        </authorList>
    </citation>
    <scope>NUCLEOTIDE SEQUENCE [LARGE SCALE GENOMIC DNA]</scope>
    <source>
        <strain evidence="6 7">NPDC049574</strain>
    </source>
</reference>
<gene>
    <name evidence="6" type="ORF">AB0K40_27610</name>
</gene>
<dbReference type="Proteomes" id="UP001552427">
    <property type="component" value="Unassembled WGS sequence"/>
</dbReference>
<keyword evidence="7" id="KW-1185">Reference proteome</keyword>
<evidence type="ECO:0000259" key="5">
    <source>
        <dbReference type="PROSITE" id="PS50977"/>
    </source>
</evidence>
<dbReference type="Pfam" id="PF00440">
    <property type="entry name" value="TetR_N"/>
    <property type="match status" value="1"/>
</dbReference>
<proteinExistence type="predicted"/>
<dbReference type="SUPFAM" id="SSF46689">
    <property type="entry name" value="Homeodomain-like"/>
    <property type="match status" value="1"/>
</dbReference>
<dbReference type="PANTHER" id="PTHR30055">
    <property type="entry name" value="HTH-TYPE TRANSCRIPTIONAL REGULATOR RUTR"/>
    <property type="match status" value="1"/>
</dbReference>
<organism evidence="6 7">
    <name type="scientific">Nonomuraea bangladeshensis</name>
    <dbReference type="NCBI Taxonomy" id="404385"/>
    <lineage>
        <taxon>Bacteria</taxon>
        <taxon>Bacillati</taxon>
        <taxon>Actinomycetota</taxon>
        <taxon>Actinomycetes</taxon>
        <taxon>Streptosporangiales</taxon>
        <taxon>Streptosporangiaceae</taxon>
        <taxon>Nonomuraea</taxon>
    </lineage>
</organism>
<feature type="domain" description="HTH tetR-type" evidence="5">
    <location>
        <begin position="11"/>
        <end position="70"/>
    </location>
</feature>
<dbReference type="SUPFAM" id="SSF48498">
    <property type="entry name" value="Tetracyclin repressor-like, C-terminal domain"/>
    <property type="match status" value="1"/>
</dbReference>
<evidence type="ECO:0000256" key="3">
    <source>
        <dbReference type="ARBA" id="ARBA00023163"/>
    </source>
</evidence>
<dbReference type="InterPro" id="IPR049445">
    <property type="entry name" value="TetR_SbtR-like_C"/>
</dbReference>
<dbReference type="InterPro" id="IPR001647">
    <property type="entry name" value="HTH_TetR"/>
</dbReference>
<keyword evidence="2 4" id="KW-0238">DNA-binding</keyword>
<evidence type="ECO:0000256" key="2">
    <source>
        <dbReference type="ARBA" id="ARBA00023125"/>
    </source>
</evidence>
<sequence length="197" mass="20886">MQPPPRRADAARNRERLLAAADTVLNSHGAAASLDEIAKVAGVGNATLYRHFPTRGRLIEAVYEQRIQDLCDSARDLAAAPDPGAALTAWLRFVAAHVTNSRLLREAFLADHPGPTDVEPPQATAWHDSLFEAAAPLLARAQDAGAVRPDIGIAELLTFLTAATRAAPLCADRALELLMEGILPRPALAPARPDTGG</sequence>
<keyword evidence="1" id="KW-0805">Transcription regulation</keyword>
<dbReference type="Gene3D" id="1.10.357.10">
    <property type="entry name" value="Tetracycline Repressor, domain 2"/>
    <property type="match status" value="1"/>
</dbReference>
<dbReference type="InterPro" id="IPR009057">
    <property type="entry name" value="Homeodomain-like_sf"/>
</dbReference>
<dbReference type="Pfam" id="PF21597">
    <property type="entry name" value="TetR_C_43"/>
    <property type="match status" value="1"/>
</dbReference>
<dbReference type="InterPro" id="IPR036271">
    <property type="entry name" value="Tet_transcr_reg_TetR-rel_C_sf"/>
</dbReference>
<dbReference type="InterPro" id="IPR050109">
    <property type="entry name" value="HTH-type_TetR-like_transc_reg"/>
</dbReference>
<dbReference type="PANTHER" id="PTHR30055:SF234">
    <property type="entry name" value="HTH-TYPE TRANSCRIPTIONAL REGULATOR BETI"/>
    <property type="match status" value="1"/>
</dbReference>
<dbReference type="RefSeq" id="WP_364455230.1">
    <property type="nucleotide sequence ID" value="NZ_JBFARM010000008.1"/>
</dbReference>
<protein>
    <submittedName>
        <fullName evidence="6">TetR/AcrR family transcriptional regulator</fullName>
    </submittedName>
</protein>